<keyword evidence="4" id="KW-1185">Reference proteome</keyword>
<organism evidence="3 4">
    <name type="scientific">Xanthomonas rydalmerensis</name>
    <dbReference type="NCBI Taxonomy" id="3046274"/>
    <lineage>
        <taxon>Bacteria</taxon>
        <taxon>Pseudomonadati</taxon>
        <taxon>Pseudomonadota</taxon>
        <taxon>Gammaproteobacteria</taxon>
        <taxon>Lysobacterales</taxon>
        <taxon>Lysobacteraceae</taxon>
        <taxon>Xanthomonas</taxon>
    </lineage>
</organism>
<dbReference type="Gene3D" id="1.10.4080.10">
    <property type="entry name" value="ADP-ribosylation/Crystallin J1"/>
    <property type="match status" value="1"/>
</dbReference>
<dbReference type="RefSeq" id="WP_317843647.1">
    <property type="nucleotide sequence ID" value="NZ_CP126170.1"/>
</dbReference>
<comment type="similarity">
    <text evidence="1">Belongs to the ADP-ribosylglycohydrolase family.</text>
</comment>
<dbReference type="Proteomes" id="UP001302020">
    <property type="component" value="Chromosome"/>
</dbReference>
<evidence type="ECO:0000256" key="1">
    <source>
        <dbReference type="ARBA" id="ARBA00010702"/>
    </source>
</evidence>
<dbReference type="InterPro" id="IPR005502">
    <property type="entry name" value="Ribosyl_crysJ1"/>
</dbReference>
<dbReference type="PANTHER" id="PTHR16222">
    <property type="entry name" value="ADP-RIBOSYLGLYCOHYDROLASE"/>
    <property type="match status" value="1"/>
</dbReference>
<dbReference type="SUPFAM" id="SSF101478">
    <property type="entry name" value="ADP-ribosylglycohydrolase"/>
    <property type="match status" value="1"/>
</dbReference>
<reference evidence="3 4" key="1">
    <citation type="submission" date="2023-05" db="EMBL/GenBank/DDBJ databases">
        <title>Xanthomonas rydalmerenesis sp. nov., a novel Xanthomonas species isolated from Fragaria x ananassa.</title>
        <authorList>
            <person name="McKnight D.J.E."/>
            <person name="Wong-Bajracharya J."/>
            <person name="Okoh E.B."/>
            <person name="Snijders F."/>
            <person name="Lidbetter F."/>
            <person name="Webster J."/>
            <person name="Djordjevic S.P."/>
            <person name="Bogema D.R."/>
            <person name="Chapman T.A."/>
        </authorList>
    </citation>
    <scope>NUCLEOTIDE SEQUENCE [LARGE SCALE GENOMIC DNA]</scope>
    <source>
        <strain evidence="3 4">DAR34883</strain>
    </source>
</reference>
<dbReference type="InterPro" id="IPR050792">
    <property type="entry name" value="ADP-ribosylglycohydrolase"/>
</dbReference>
<accession>A0ABZ0JJD6</accession>
<evidence type="ECO:0000313" key="4">
    <source>
        <dbReference type="Proteomes" id="UP001302020"/>
    </source>
</evidence>
<keyword evidence="2" id="KW-0378">Hydrolase</keyword>
<dbReference type="PANTHER" id="PTHR16222:SF24">
    <property type="entry name" value="ADP-RIBOSYLHYDROLASE ARH3"/>
    <property type="match status" value="1"/>
</dbReference>
<gene>
    <name evidence="3" type="ORF">QN243_16030</name>
</gene>
<name>A0ABZ0JJD6_9XANT</name>
<dbReference type="InterPro" id="IPR036705">
    <property type="entry name" value="Ribosyl_crysJ1_sf"/>
</dbReference>
<proteinExistence type="inferred from homology"/>
<dbReference type="Pfam" id="PF03747">
    <property type="entry name" value="ADP_ribosyl_GH"/>
    <property type="match status" value="1"/>
</dbReference>
<protein>
    <submittedName>
        <fullName evidence="3">ADP-ribosylglycohydrolase family protein</fullName>
    </submittedName>
</protein>
<evidence type="ECO:0000256" key="2">
    <source>
        <dbReference type="ARBA" id="ARBA00022801"/>
    </source>
</evidence>
<dbReference type="EMBL" id="CP126172">
    <property type="protein sequence ID" value="WOS39910.1"/>
    <property type="molecule type" value="Genomic_DNA"/>
</dbReference>
<evidence type="ECO:0000313" key="3">
    <source>
        <dbReference type="EMBL" id="WOS39910.1"/>
    </source>
</evidence>
<sequence>MSNNYSQVHRSSSAGQGPVSIVSSSLWAASADALGWITELADAGLVKRRVGAPRLKKPVQWRRKIGGWSGVEVDLPAGTYSDDTQLRLAVSRAIGNGGVFDVEAFAKIELPTWLSYALGAGRGSKAAASGLAKKGVNWFSNFYNAKNLRYVDGGGNGAAMRIQPHVWCAPADRNDKMLLNVLRDSLVTHGHPNGFCGAIFHAISLSDTLLEGAVSGPESWGKYLSVFNEVPEMVDSDPQLRDFWLPSWEKKSGVKLKDALARVRAECQDDLNKIENSLSSDNLEFSYFDVLTQLDLFNEKLRGSGLKTSIAANALSWLFRNANVEDAVLCAANALGSDTDTIGTMAGAMLGALAPAPRWHVQDREYLVDQALRLEKIRDGSVVSSFEYPDLMQWRAPGTQADSVMVHDGGIVLAGLGNAEPIGGDYSSGDGSEIWQWMRLDFGQTILVKRRRDLATASPMLLPSSSGGVRQQSEEDIALQRAVDRRRASQQNSARAKESFVNEEGKLSSSGILGERRHAGMSLDEISEEVFSSGFSNEVIGRVINRCIDQNQDIESAVALVAIIAKAKLARQRRSKA</sequence>